<proteinExistence type="predicted"/>
<evidence type="ECO:0000313" key="3">
    <source>
        <dbReference type="EMBL" id="CAD9501333.1"/>
    </source>
</evidence>
<dbReference type="EMBL" id="HBGV01012735">
    <property type="protein sequence ID" value="CAD9501333.1"/>
    <property type="molecule type" value="Transcribed_RNA"/>
</dbReference>
<name>A0A7S2HVR4_9STRA</name>
<sequence length="107" mass="12388">MAKFPHYVVWFVRCIGVVKVVNVFHSSDDFQTALRIFLFVSFLIGMKLLQKKSTKDRQKFEKSSFSNVKQKQEAKIAAFDRMCSTNSRKPHLLPTERDRKDQSACAA</sequence>
<protein>
    <submittedName>
        <fullName evidence="3">Uncharacterized protein</fullName>
    </submittedName>
</protein>
<organism evidence="3">
    <name type="scientific">Helicotheca tamesis</name>
    <dbReference type="NCBI Taxonomy" id="374047"/>
    <lineage>
        <taxon>Eukaryota</taxon>
        <taxon>Sar</taxon>
        <taxon>Stramenopiles</taxon>
        <taxon>Ochrophyta</taxon>
        <taxon>Bacillariophyta</taxon>
        <taxon>Mediophyceae</taxon>
        <taxon>Lithodesmiophycidae</taxon>
        <taxon>Lithodesmiales</taxon>
        <taxon>Lithodesmiaceae</taxon>
        <taxon>Helicotheca</taxon>
    </lineage>
</organism>
<accession>A0A7S2HVR4</accession>
<keyword evidence="2" id="KW-1133">Transmembrane helix</keyword>
<dbReference type="AlphaFoldDB" id="A0A7S2HVR4"/>
<gene>
    <name evidence="3" type="ORF">HTAM1171_LOCUS7777</name>
</gene>
<keyword evidence="2" id="KW-0812">Transmembrane</keyword>
<feature type="compositionally biased region" description="Basic and acidic residues" evidence="1">
    <location>
        <begin position="94"/>
        <end position="107"/>
    </location>
</feature>
<feature type="transmembrane region" description="Helical" evidence="2">
    <location>
        <begin position="30"/>
        <end position="49"/>
    </location>
</feature>
<keyword evidence="2" id="KW-0472">Membrane</keyword>
<evidence type="ECO:0000256" key="1">
    <source>
        <dbReference type="SAM" id="MobiDB-lite"/>
    </source>
</evidence>
<reference evidence="3" key="1">
    <citation type="submission" date="2021-01" db="EMBL/GenBank/DDBJ databases">
        <authorList>
            <person name="Corre E."/>
            <person name="Pelletier E."/>
            <person name="Niang G."/>
            <person name="Scheremetjew M."/>
            <person name="Finn R."/>
            <person name="Kale V."/>
            <person name="Holt S."/>
            <person name="Cochrane G."/>
            <person name="Meng A."/>
            <person name="Brown T."/>
            <person name="Cohen L."/>
        </authorList>
    </citation>
    <scope>NUCLEOTIDE SEQUENCE</scope>
    <source>
        <strain evidence="3">CCMP826</strain>
    </source>
</reference>
<evidence type="ECO:0000256" key="2">
    <source>
        <dbReference type="SAM" id="Phobius"/>
    </source>
</evidence>
<feature type="region of interest" description="Disordered" evidence="1">
    <location>
        <begin position="85"/>
        <end position="107"/>
    </location>
</feature>